<dbReference type="InterPro" id="IPR003000">
    <property type="entry name" value="Sirtuin"/>
</dbReference>
<evidence type="ECO:0000313" key="9">
    <source>
        <dbReference type="EMBL" id="ORY66841.1"/>
    </source>
</evidence>
<organism evidence="9 10">
    <name type="scientific">Neocallimastix californiae</name>
    <dbReference type="NCBI Taxonomy" id="1754190"/>
    <lineage>
        <taxon>Eukaryota</taxon>
        <taxon>Fungi</taxon>
        <taxon>Fungi incertae sedis</taxon>
        <taxon>Chytridiomycota</taxon>
        <taxon>Chytridiomycota incertae sedis</taxon>
        <taxon>Neocallimastigomycetes</taxon>
        <taxon>Neocallimastigales</taxon>
        <taxon>Neocallimastigaceae</taxon>
        <taxon>Neocallimastix</taxon>
    </lineage>
</organism>
<dbReference type="PANTHER" id="PTHR11085:SF6">
    <property type="entry name" value="NAD-DEPENDENT PROTEIN DEACETYLASE SIRTUIN-2"/>
    <property type="match status" value="1"/>
</dbReference>
<keyword evidence="10" id="KW-1185">Reference proteome</keyword>
<evidence type="ECO:0000256" key="4">
    <source>
        <dbReference type="ARBA" id="ARBA00022723"/>
    </source>
</evidence>
<keyword evidence="4 7" id="KW-0479">Metal-binding</keyword>
<evidence type="ECO:0000259" key="8">
    <source>
        <dbReference type="PROSITE" id="PS50305"/>
    </source>
</evidence>
<dbReference type="EMBL" id="MCOG01000049">
    <property type="protein sequence ID" value="ORY66841.1"/>
    <property type="molecule type" value="Genomic_DNA"/>
</dbReference>
<dbReference type="GO" id="GO:0046872">
    <property type="term" value="F:metal ion binding"/>
    <property type="evidence" value="ECO:0007669"/>
    <property type="project" value="UniProtKB-KW"/>
</dbReference>
<keyword evidence="6" id="KW-0520">NAD</keyword>
<dbReference type="PANTHER" id="PTHR11085">
    <property type="entry name" value="NAD-DEPENDENT PROTEIN DEACYLASE SIRTUIN-5, MITOCHONDRIAL-RELATED"/>
    <property type="match status" value="1"/>
</dbReference>
<evidence type="ECO:0000313" key="10">
    <source>
        <dbReference type="Proteomes" id="UP000193920"/>
    </source>
</evidence>
<comment type="similarity">
    <text evidence="2">Belongs to the sirtuin family. Class I subfamily.</text>
</comment>
<sequence>MVRILNEDTLIGIADYIKEHQCKNIIVMSGAGISTNAEIPDFRSADRGVYANLEKYNIPYPEAIFELEYFKKNPKPFTMFAKEIYPQNIRPTKAHCFIKLLNNHNILLRHYTQNIDGLDYQTRLDSDLIIESHGSFHQSYCVGTSESESCGSVYSQSWYKEKLFKGENPIVCPKCQGYVKPGVIFFGENLPSKFFESLRDDIQKCDLLLILGTSLKVYPFASIVKSVSKKIPRCLINNTLPDIFESELLCDGSNAEYIFSGNQYQRDVTYIGDCDKGCTELARALGWEDELMEIYENEIEYANKYFN</sequence>
<feature type="domain" description="Deacetylase sirtuin-type" evidence="8">
    <location>
        <begin position="3"/>
        <end position="288"/>
    </location>
</feature>
<feature type="binding site" evidence="7">
    <location>
        <position position="150"/>
    </location>
    <ligand>
        <name>Zn(2+)</name>
        <dbReference type="ChEBI" id="CHEBI:29105"/>
    </ligand>
</feature>
<protein>
    <submittedName>
        <fullName evidence="9">DHS-like NAD/FAD-binding domain-containing protein</fullName>
    </submittedName>
</protein>
<evidence type="ECO:0000256" key="5">
    <source>
        <dbReference type="ARBA" id="ARBA00022833"/>
    </source>
</evidence>
<dbReference type="Proteomes" id="UP000193920">
    <property type="component" value="Unassembled WGS sequence"/>
</dbReference>
<feature type="binding site" evidence="7">
    <location>
        <position position="175"/>
    </location>
    <ligand>
        <name>Zn(2+)</name>
        <dbReference type="ChEBI" id="CHEBI:29105"/>
    </ligand>
</feature>
<accession>A0A1Y2E5K3</accession>
<feature type="binding site" evidence="7">
    <location>
        <position position="141"/>
    </location>
    <ligand>
        <name>Zn(2+)</name>
        <dbReference type="ChEBI" id="CHEBI:29105"/>
    </ligand>
</feature>
<dbReference type="Gene3D" id="3.30.1600.10">
    <property type="entry name" value="SIR2/SIRT2 'Small Domain"/>
    <property type="match status" value="1"/>
</dbReference>
<evidence type="ECO:0000256" key="2">
    <source>
        <dbReference type="ARBA" id="ARBA00006924"/>
    </source>
</evidence>
<dbReference type="GO" id="GO:0017136">
    <property type="term" value="F:histone deacetylase activity, NAD-dependent"/>
    <property type="evidence" value="ECO:0007669"/>
    <property type="project" value="TreeGrafter"/>
</dbReference>
<dbReference type="OrthoDB" id="420264at2759"/>
<dbReference type="GO" id="GO:0005634">
    <property type="term" value="C:nucleus"/>
    <property type="evidence" value="ECO:0007669"/>
    <property type="project" value="TreeGrafter"/>
</dbReference>
<comment type="cofactor">
    <cofactor evidence="1">
        <name>Zn(2+)</name>
        <dbReference type="ChEBI" id="CHEBI:29105"/>
    </cofactor>
</comment>
<reference evidence="9 10" key="1">
    <citation type="submission" date="2016-08" db="EMBL/GenBank/DDBJ databases">
        <title>A Parts List for Fungal Cellulosomes Revealed by Comparative Genomics.</title>
        <authorList>
            <consortium name="DOE Joint Genome Institute"/>
            <person name="Haitjema C.H."/>
            <person name="Gilmore S.P."/>
            <person name="Henske J.K."/>
            <person name="Solomon K.V."/>
            <person name="De Groot R."/>
            <person name="Kuo A."/>
            <person name="Mondo S.J."/>
            <person name="Salamov A.A."/>
            <person name="Labutti K."/>
            <person name="Zhao Z."/>
            <person name="Chiniquy J."/>
            <person name="Barry K."/>
            <person name="Brewer H.M."/>
            <person name="Purvine S.O."/>
            <person name="Wright A.T."/>
            <person name="Boxma B."/>
            <person name="Van Alen T."/>
            <person name="Hackstein J.H."/>
            <person name="Baker S.E."/>
            <person name="Grigoriev I.V."/>
            <person name="O'Malley M.A."/>
        </authorList>
    </citation>
    <scope>NUCLEOTIDE SEQUENCE [LARGE SCALE GENOMIC DNA]</scope>
    <source>
        <strain evidence="9 10">G1</strain>
    </source>
</reference>
<evidence type="ECO:0000256" key="7">
    <source>
        <dbReference type="PROSITE-ProRule" id="PRU00236"/>
    </source>
</evidence>
<dbReference type="Gene3D" id="3.40.50.1220">
    <property type="entry name" value="TPP-binding domain"/>
    <property type="match status" value="1"/>
</dbReference>
<comment type="caution">
    <text evidence="9">The sequence shown here is derived from an EMBL/GenBank/DDBJ whole genome shotgun (WGS) entry which is preliminary data.</text>
</comment>
<evidence type="ECO:0000256" key="3">
    <source>
        <dbReference type="ARBA" id="ARBA00022679"/>
    </source>
</evidence>
<keyword evidence="3" id="KW-0808">Transferase</keyword>
<dbReference type="InterPro" id="IPR029035">
    <property type="entry name" value="DHS-like_NAD/FAD-binding_dom"/>
</dbReference>
<feature type="active site" description="Proton acceptor" evidence="7">
    <location>
        <position position="133"/>
    </location>
</feature>
<dbReference type="InterPro" id="IPR026590">
    <property type="entry name" value="Ssirtuin_cat_dom"/>
</dbReference>
<dbReference type="Pfam" id="PF02146">
    <property type="entry name" value="SIR2"/>
    <property type="match status" value="1"/>
</dbReference>
<dbReference type="InterPro" id="IPR026591">
    <property type="entry name" value="Sirtuin_cat_small_dom_sf"/>
</dbReference>
<proteinExistence type="inferred from homology"/>
<dbReference type="GO" id="GO:0070403">
    <property type="term" value="F:NAD+ binding"/>
    <property type="evidence" value="ECO:0007669"/>
    <property type="project" value="InterPro"/>
</dbReference>
<evidence type="ECO:0000256" key="1">
    <source>
        <dbReference type="ARBA" id="ARBA00001947"/>
    </source>
</evidence>
<name>A0A1Y2E5K3_9FUNG</name>
<dbReference type="PROSITE" id="PS50305">
    <property type="entry name" value="SIRTUIN"/>
    <property type="match status" value="1"/>
</dbReference>
<keyword evidence="5 7" id="KW-0862">Zinc</keyword>
<dbReference type="AlphaFoldDB" id="A0A1Y2E5K3"/>
<dbReference type="InterPro" id="IPR050134">
    <property type="entry name" value="NAD-dep_sirtuin_deacylases"/>
</dbReference>
<gene>
    <name evidence="9" type="ORF">LY90DRAFT_406112</name>
</gene>
<evidence type="ECO:0000256" key="6">
    <source>
        <dbReference type="ARBA" id="ARBA00023027"/>
    </source>
</evidence>
<dbReference type="SUPFAM" id="SSF52467">
    <property type="entry name" value="DHS-like NAD/FAD-binding domain"/>
    <property type="match status" value="1"/>
</dbReference>
<feature type="binding site" evidence="7">
    <location>
        <position position="172"/>
    </location>
    <ligand>
        <name>Zn(2+)</name>
        <dbReference type="ChEBI" id="CHEBI:29105"/>
    </ligand>
</feature>
<dbReference type="STRING" id="1754190.A0A1Y2E5K3"/>